<dbReference type="VEuPathDB" id="TriTrypDB:BCY84_02451"/>
<evidence type="ECO:0000256" key="1">
    <source>
        <dbReference type="ARBA" id="ARBA00010307"/>
    </source>
</evidence>
<evidence type="ECO:0000313" key="4">
    <source>
        <dbReference type="EMBL" id="PWU97110.1"/>
    </source>
</evidence>
<dbReference type="VEuPathDB" id="TriTrypDB:C3747_248g11"/>
<comment type="caution">
    <text evidence="4">The sequence shown here is derived from an EMBL/GenBank/DDBJ whole genome shotgun (WGS) entry which is preliminary data.</text>
</comment>
<evidence type="ECO:0000256" key="3">
    <source>
        <dbReference type="ARBA" id="ARBA00022927"/>
    </source>
</evidence>
<keyword evidence="3" id="KW-0653">Protein transport</keyword>
<dbReference type="AlphaFoldDB" id="A0A2V2VLA8"/>
<dbReference type="VEuPathDB" id="TriTrypDB:TcCLB.509769.63"/>
<dbReference type="VEuPathDB" id="TriTrypDB:Tc_MARK_9453"/>
<dbReference type="Gene3D" id="3.40.1000.10">
    <property type="entry name" value="Mog1/PsbP, alpha/beta/alpha sandwich"/>
    <property type="match status" value="1"/>
</dbReference>
<gene>
    <name evidence="4" type="ORF">C3747_248g11</name>
</gene>
<dbReference type="VEuPathDB" id="TriTrypDB:C4B63_16g133"/>
<dbReference type="Proteomes" id="UP000246078">
    <property type="component" value="Unassembled WGS sequence"/>
</dbReference>
<dbReference type="VEuPathDB" id="TriTrypDB:TcYC6_0030460"/>
<dbReference type="VEuPathDB" id="TriTrypDB:TCSYLVIO_000197"/>
<name>A0A2V2VLA8_TRYCR</name>
<dbReference type="SUPFAM" id="SSF55724">
    <property type="entry name" value="Mog1p/PsbP-like"/>
    <property type="match status" value="1"/>
</dbReference>
<dbReference type="GO" id="GO:0005634">
    <property type="term" value="C:nucleus"/>
    <property type="evidence" value="ECO:0007669"/>
    <property type="project" value="TreeGrafter"/>
</dbReference>
<dbReference type="GO" id="GO:0005085">
    <property type="term" value="F:guanyl-nucleotide exchange factor activity"/>
    <property type="evidence" value="ECO:0007669"/>
    <property type="project" value="TreeGrafter"/>
</dbReference>
<dbReference type="VEuPathDB" id="TriTrypDB:TcG_03523"/>
<sequence length="214" mass="23665">MVVVTPNMTEGRVVELFGGAIRCLLPVTTVDVSEFRQVPDTQEVYTEAETGMCIIVELLARQSEVSDRECGAFFFKDLAHANECRDGDYTLNAQEPLAPSDYPKVAQLPPGAAPGNGQECAYGCLISGTQRISKYKNERGKENEVFVAIGVLRFLPSISSDVLLSISAPQWIHPESSEAQVVRQLRGKEEVLAVLRRMLISFEVREWSLFVPEG</sequence>
<dbReference type="VEuPathDB" id="TriTrypDB:ECC02_005417"/>
<proteinExistence type="inferred from homology"/>
<dbReference type="SMR" id="A0A2V2VLA8"/>
<organism evidence="4 5">
    <name type="scientific">Trypanosoma cruzi</name>
    <dbReference type="NCBI Taxonomy" id="5693"/>
    <lineage>
        <taxon>Eukaryota</taxon>
        <taxon>Discoba</taxon>
        <taxon>Euglenozoa</taxon>
        <taxon>Kinetoplastea</taxon>
        <taxon>Metakinetoplastina</taxon>
        <taxon>Trypanosomatida</taxon>
        <taxon>Trypanosomatidae</taxon>
        <taxon>Trypanosoma</taxon>
        <taxon>Schizotrypanum</taxon>
    </lineage>
</organism>
<protein>
    <submittedName>
        <fullName evidence="4">Putative Ran-binding protein</fullName>
    </submittedName>
</protein>
<accession>A0A2V2VLA8</accession>
<dbReference type="VEuPathDB" id="TriTrypDB:TcBrA4_0137110"/>
<evidence type="ECO:0000256" key="2">
    <source>
        <dbReference type="ARBA" id="ARBA00022448"/>
    </source>
</evidence>
<evidence type="ECO:0000313" key="5">
    <source>
        <dbReference type="Proteomes" id="UP000246078"/>
    </source>
</evidence>
<dbReference type="PANTHER" id="PTHR15837:SF0">
    <property type="entry name" value="RAN GUANINE NUCLEOTIDE RELEASE FACTOR"/>
    <property type="match status" value="1"/>
</dbReference>
<dbReference type="GO" id="GO:0006606">
    <property type="term" value="P:protein import into nucleus"/>
    <property type="evidence" value="ECO:0007669"/>
    <property type="project" value="TreeGrafter"/>
</dbReference>
<dbReference type="GO" id="GO:0031267">
    <property type="term" value="F:small GTPase binding"/>
    <property type="evidence" value="ECO:0007669"/>
    <property type="project" value="TreeGrafter"/>
</dbReference>
<keyword evidence="2" id="KW-0813">Transport</keyword>
<dbReference type="OMA" id="ECSSAWM"/>
<comment type="similarity">
    <text evidence="1">Belongs to the MOG1 family.</text>
</comment>
<dbReference type="EMBL" id="PRFC01000248">
    <property type="protein sequence ID" value="PWU97110.1"/>
    <property type="molecule type" value="Genomic_DNA"/>
</dbReference>
<dbReference type="OrthoDB" id="10255285at2759"/>
<dbReference type="InterPro" id="IPR007681">
    <property type="entry name" value="Mog1"/>
</dbReference>
<dbReference type="InterPro" id="IPR016123">
    <property type="entry name" value="Mog1/PsbP_a/b/a-sand"/>
</dbReference>
<dbReference type="Pfam" id="PF04603">
    <property type="entry name" value="Mog1"/>
    <property type="match status" value="1"/>
</dbReference>
<reference evidence="4 5" key="1">
    <citation type="journal article" date="2018" name="Microb. Genom.">
        <title>Expanding an expanded genome: long-read sequencing of Trypanosoma cruzi.</title>
        <authorList>
            <person name="Berna L."/>
            <person name="Rodriguez M."/>
            <person name="Chiribao M.L."/>
            <person name="Parodi-Talice A."/>
            <person name="Pita S."/>
            <person name="Rijo G."/>
            <person name="Alvarez-Valin F."/>
            <person name="Robello C."/>
        </authorList>
    </citation>
    <scope>NUCLEOTIDE SEQUENCE [LARGE SCALE GENOMIC DNA]</scope>
    <source>
        <strain evidence="4 5">TCC</strain>
    </source>
</reference>
<dbReference type="PANTHER" id="PTHR15837">
    <property type="entry name" value="RAN GUANINE NUCLEOTIDE RELEASE FACTOR"/>
    <property type="match status" value="1"/>
</dbReference>